<evidence type="ECO:0000313" key="1">
    <source>
        <dbReference type="EMBL" id="GFY34423.1"/>
    </source>
</evidence>
<sequence>MISFTIKKLHQELQAASSILRSRLLFFSPSRSKAKTVHSSALFLVYRVLCDRPPSVLCATPVTADYIEVDHVSFLEIFDCILAVDVLKNLIGIYFESAAQVQEYKVTAERDNKFERFGIPVVHSLMVFKMCDGLVLQAYFSAESDRKLWVAKRKPGPIPKVHYKTILMFCEALNLDAELAHTPGREHP</sequence>
<organism evidence="1 2">
    <name type="scientific">Trichonephila clavipes</name>
    <name type="common">Golden silk orbweaver</name>
    <name type="synonym">Nephila clavipes</name>
    <dbReference type="NCBI Taxonomy" id="2585209"/>
    <lineage>
        <taxon>Eukaryota</taxon>
        <taxon>Metazoa</taxon>
        <taxon>Ecdysozoa</taxon>
        <taxon>Arthropoda</taxon>
        <taxon>Chelicerata</taxon>
        <taxon>Arachnida</taxon>
        <taxon>Araneae</taxon>
        <taxon>Araneomorphae</taxon>
        <taxon>Entelegynae</taxon>
        <taxon>Araneoidea</taxon>
        <taxon>Nephilidae</taxon>
        <taxon>Trichonephila</taxon>
    </lineage>
</organism>
<accession>A0A8X6WGA2</accession>
<protein>
    <submittedName>
        <fullName evidence="1">Uncharacterized protein</fullName>
    </submittedName>
</protein>
<reference evidence="1" key="1">
    <citation type="submission" date="2020-08" db="EMBL/GenBank/DDBJ databases">
        <title>Multicomponent nature underlies the extraordinary mechanical properties of spider dragline silk.</title>
        <authorList>
            <person name="Kono N."/>
            <person name="Nakamura H."/>
            <person name="Mori M."/>
            <person name="Yoshida Y."/>
            <person name="Ohtoshi R."/>
            <person name="Malay A.D."/>
            <person name="Moran D.A.P."/>
            <person name="Tomita M."/>
            <person name="Numata K."/>
            <person name="Arakawa K."/>
        </authorList>
    </citation>
    <scope>NUCLEOTIDE SEQUENCE</scope>
</reference>
<evidence type="ECO:0000313" key="2">
    <source>
        <dbReference type="Proteomes" id="UP000887159"/>
    </source>
</evidence>
<proteinExistence type="predicted"/>
<name>A0A8X6WGA2_TRICX</name>
<gene>
    <name evidence="1" type="ORF">TNCV_3978831</name>
</gene>
<dbReference type="EMBL" id="BMAU01021423">
    <property type="protein sequence ID" value="GFY34423.1"/>
    <property type="molecule type" value="Genomic_DNA"/>
</dbReference>
<dbReference type="Proteomes" id="UP000887159">
    <property type="component" value="Unassembled WGS sequence"/>
</dbReference>
<comment type="caution">
    <text evidence="1">The sequence shown here is derived from an EMBL/GenBank/DDBJ whole genome shotgun (WGS) entry which is preliminary data.</text>
</comment>
<dbReference type="AlphaFoldDB" id="A0A8X6WGA2"/>
<keyword evidence="2" id="KW-1185">Reference proteome</keyword>